<protein>
    <recommendedName>
        <fullName evidence="1">Integrase zinc-binding domain-containing protein</fullName>
    </recommendedName>
</protein>
<feature type="domain" description="Integrase zinc-binding" evidence="1">
    <location>
        <begin position="112"/>
        <end position="167"/>
    </location>
</feature>
<evidence type="ECO:0000313" key="2">
    <source>
        <dbReference type="EMBL" id="OAF60733.1"/>
    </source>
</evidence>
<accession>A0A177AHL9</accession>
<dbReference type="RefSeq" id="XP_024326014.1">
    <property type="nucleotide sequence ID" value="XM_024467127.1"/>
</dbReference>
<dbReference type="Gene3D" id="1.10.340.70">
    <property type="match status" value="1"/>
</dbReference>
<dbReference type="EMBL" id="KV441391">
    <property type="protein sequence ID" value="OAF60733.1"/>
    <property type="molecule type" value="Genomic_DNA"/>
</dbReference>
<evidence type="ECO:0000259" key="1">
    <source>
        <dbReference type="Pfam" id="PF17921"/>
    </source>
</evidence>
<proteinExistence type="predicted"/>
<name>A0A177AHL9_9PEZI</name>
<dbReference type="Proteomes" id="UP000077154">
    <property type="component" value="Unassembled WGS sequence"/>
</dbReference>
<gene>
    <name evidence="2" type="ORF">VC83_03481</name>
</gene>
<reference evidence="2" key="1">
    <citation type="submission" date="2016-03" db="EMBL/GenBank/DDBJ databases">
        <title>Updated assembly of Pseudogymnoascus destructans, the fungus causing white-nose syndrome of bats.</title>
        <authorList>
            <person name="Palmer J.M."/>
            <person name="Drees K.P."/>
            <person name="Foster J.T."/>
            <person name="Lindner D.L."/>
        </authorList>
    </citation>
    <scope>NUCLEOTIDE SEQUENCE [LARGE SCALE GENOMIC DNA]</scope>
    <source>
        <strain evidence="2">20631-21</strain>
    </source>
</reference>
<organism evidence="2">
    <name type="scientific">Pseudogymnoascus destructans</name>
    <dbReference type="NCBI Taxonomy" id="655981"/>
    <lineage>
        <taxon>Eukaryota</taxon>
        <taxon>Fungi</taxon>
        <taxon>Dikarya</taxon>
        <taxon>Ascomycota</taxon>
        <taxon>Pezizomycotina</taxon>
        <taxon>Leotiomycetes</taxon>
        <taxon>Thelebolales</taxon>
        <taxon>Thelebolaceae</taxon>
        <taxon>Pseudogymnoascus</taxon>
    </lineage>
</organism>
<dbReference type="InterPro" id="IPR041588">
    <property type="entry name" value="Integrase_H2C2"/>
</dbReference>
<dbReference type="AlphaFoldDB" id="A0A177AHL9"/>
<sequence length="182" mass="21084">MCPEKNSLSRTGYPLHIHIPEKDRRRRIDCVSGRHRPRTLPTIQHVGKLNTLIEDEWYTEVIDVLRHPEKYQAGDPTTLERANNERLLRKAARFKLVEVAYMERNGKTSLCVPRKTVKWVLNHIHEQHGHYAAGICLQAAFGKFYWPTRRQDIRTHCASCWNCLNANETIPKASPDPNPGTI</sequence>
<dbReference type="Pfam" id="PF17921">
    <property type="entry name" value="Integrase_H2C2"/>
    <property type="match status" value="1"/>
</dbReference>
<dbReference type="GeneID" id="36286557"/>